<organism evidence="2 3">
    <name type="scientific">Hyphomicrobium denitrificans (strain ATCC 51888 / DSM 1869 / NCIMB 11706 / TK 0415)</name>
    <dbReference type="NCBI Taxonomy" id="582899"/>
    <lineage>
        <taxon>Bacteria</taxon>
        <taxon>Pseudomonadati</taxon>
        <taxon>Pseudomonadota</taxon>
        <taxon>Alphaproteobacteria</taxon>
        <taxon>Hyphomicrobiales</taxon>
        <taxon>Hyphomicrobiaceae</taxon>
        <taxon>Hyphomicrobium</taxon>
    </lineage>
</organism>
<dbReference type="AlphaFoldDB" id="D8JQ53"/>
<gene>
    <name evidence="2" type="ordered locus">Hden_0147</name>
</gene>
<evidence type="ECO:0000313" key="2">
    <source>
        <dbReference type="EMBL" id="ADJ21974.1"/>
    </source>
</evidence>
<sequence length="203" mass="22733">MKLVGELTQQQLKSVIKYIPVCGLFLWTENYPGKRRGTVVCSPTTGKYTYISIYGKRYPAHRLAWLYIYGEWPPDQIDHIDGEPSNNRLDNLRLATNSENQQNRKIASNNTSGAKGVCKIGNRFKAHIGVRGKVKNLGTYGTFNEAADAYKTAAAQYFGEFARPEVGEYKPPSIKRKVISAELPKRTVDAMSRMCGVRRGPLG</sequence>
<dbReference type="GO" id="GO:0003677">
    <property type="term" value="F:DNA binding"/>
    <property type="evidence" value="ECO:0007669"/>
    <property type="project" value="InterPro"/>
</dbReference>
<feature type="domain" description="HNH nuclease" evidence="1">
    <location>
        <begin position="54"/>
        <end position="101"/>
    </location>
</feature>
<dbReference type="Pfam" id="PF13392">
    <property type="entry name" value="HNH_3"/>
    <property type="match status" value="1"/>
</dbReference>
<dbReference type="HOGENOM" id="CLU_095318_1_1_5"/>
<dbReference type="InterPro" id="IPR003615">
    <property type="entry name" value="HNH_nuc"/>
</dbReference>
<evidence type="ECO:0000259" key="1">
    <source>
        <dbReference type="SMART" id="SM00507"/>
    </source>
</evidence>
<dbReference type="EMBL" id="CP002083">
    <property type="protein sequence ID" value="ADJ21974.1"/>
    <property type="molecule type" value="Genomic_DNA"/>
</dbReference>
<dbReference type="Gene3D" id="3.30.730.10">
    <property type="entry name" value="AP2/ERF domain"/>
    <property type="match status" value="1"/>
</dbReference>
<dbReference type="RefSeq" id="WP_013214193.1">
    <property type="nucleotide sequence ID" value="NC_014313.1"/>
</dbReference>
<dbReference type="KEGG" id="hdn:Hden_0147"/>
<dbReference type="InterPro" id="IPR016177">
    <property type="entry name" value="DNA-bd_dom_sf"/>
</dbReference>
<dbReference type="Gene3D" id="3.90.75.20">
    <property type="match status" value="1"/>
</dbReference>
<dbReference type="SUPFAM" id="SSF54171">
    <property type="entry name" value="DNA-binding domain"/>
    <property type="match status" value="1"/>
</dbReference>
<dbReference type="SMART" id="SM00507">
    <property type="entry name" value="HNHc"/>
    <property type="match status" value="1"/>
</dbReference>
<dbReference type="STRING" id="582899.Hden_0147"/>
<accession>D8JQ53</accession>
<dbReference type="InterPro" id="IPR036955">
    <property type="entry name" value="AP2/ERF_dom_sf"/>
</dbReference>
<proteinExistence type="predicted"/>
<protein>
    <submittedName>
        <fullName evidence="2">Pathogenesis-related transcriptional factor and ERF protein</fullName>
    </submittedName>
</protein>
<dbReference type="GO" id="GO:0003700">
    <property type="term" value="F:DNA-binding transcription factor activity"/>
    <property type="evidence" value="ECO:0007669"/>
    <property type="project" value="InterPro"/>
</dbReference>
<dbReference type="SUPFAM" id="SSF54060">
    <property type="entry name" value="His-Me finger endonucleases"/>
    <property type="match status" value="1"/>
</dbReference>
<name>D8JQ53_HYPDA</name>
<dbReference type="OrthoDB" id="388551at2"/>
<evidence type="ECO:0000313" key="3">
    <source>
        <dbReference type="Proteomes" id="UP000002033"/>
    </source>
</evidence>
<dbReference type="Proteomes" id="UP000002033">
    <property type="component" value="Chromosome"/>
</dbReference>
<dbReference type="InterPro" id="IPR044925">
    <property type="entry name" value="His-Me_finger_sf"/>
</dbReference>
<reference evidence="3" key="1">
    <citation type="journal article" date="2011" name="J. Bacteriol.">
        <title>Genome sequences of eight morphologically diverse alphaproteobacteria.</title>
        <authorList>
            <consortium name="US DOE Joint Genome Institute"/>
            <person name="Brown P.J."/>
            <person name="Kysela D.T."/>
            <person name="Buechlein A."/>
            <person name="Hemmerich C."/>
            <person name="Brun Y.V."/>
        </authorList>
    </citation>
    <scope>NUCLEOTIDE SEQUENCE [LARGE SCALE GENOMIC DNA]</scope>
    <source>
        <strain evidence="3">ATCC 51888 / DSM 1869 / NCIB 11706 / TK 0415</strain>
    </source>
</reference>
<dbReference type="eggNOG" id="ENOG50330U8">
    <property type="taxonomic scope" value="Bacteria"/>
</dbReference>
<keyword evidence="3" id="KW-1185">Reference proteome</keyword>